<sequence>MIINKKYILAFSSLVMLVSIANAQSTTNSPYSKFGVGNIRGSYLPQNRAMGNLAFGISSMGAYNNINVSNPASYSQIRLTTFDVGAYTNLQSLKKGSISEKNFNAALDHFMLAVPVTKKSAVSFGLLPYSNLGYQFTNNGLVDTFSVEQIYGGEGGLSKAYLGYGLALGKNLSIGVNMSYIFGNLKETRSTEFSKYNGFLNTRTENNNSVGGLNFDFGAQYIAAINKTTKLTIGYTGGVKTQLNTINTVLSTRYTKTIPDLTEPDNFEENRADTTLFRDEVAGNLILPSNHNFGFSIEKLNKWLIGADIRLANWSQFSNNGANQNLNNTFGFSVGGQITPNINAVTNYFKLIDYRLGLNYDKTYVNINNQDIDVKSLNFGMGFPLVSSRSAFYKFNFTTEIGNRGTLKSNLVKENFINFYLGFTINDRWFQKYKYD</sequence>
<keyword evidence="3" id="KW-1185">Reference proteome</keyword>
<feature type="signal peptide" evidence="1">
    <location>
        <begin position="1"/>
        <end position="23"/>
    </location>
</feature>
<proteinExistence type="predicted"/>
<dbReference type="Proteomes" id="UP000308181">
    <property type="component" value="Unassembled WGS sequence"/>
</dbReference>
<dbReference type="RefSeq" id="WP_136824934.1">
    <property type="nucleotide sequence ID" value="NZ_SWBP01000001.1"/>
</dbReference>
<dbReference type="AlphaFoldDB" id="A0A4U1CAK3"/>
<dbReference type="OrthoDB" id="1491239at2"/>
<comment type="caution">
    <text evidence="2">The sequence shown here is derived from an EMBL/GenBank/DDBJ whole genome shotgun (WGS) entry which is preliminary data.</text>
</comment>
<dbReference type="EMBL" id="SWBP01000001">
    <property type="protein sequence ID" value="TKC00728.1"/>
    <property type="molecule type" value="Genomic_DNA"/>
</dbReference>
<feature type="chain" id="PRO_5020785323" description="Long-chain fatty acid transport protein" evidence="1">
    <location>
        <begin position="24"/>
        <end position="436"/>
    </location>
</feature>
<evidence type="ECO:0008006" key="4">
    <source>
        <dbReference type="Google" id="ProtNLM"/>
    </source>
</evidence>
<organism evidence="2 3">
    <name type="scientific">Pedobacter cryophilus</name>
    <dbReference type="NCBI Taxonomy" id="2571271"/>
    <lineage>
        <taxon>Bacteria</taxon>
        <taxon>Pseudomonadati</taxon>
        <taxon>Bacteroidota</taxon>
        <taxon>Sphingobacteriia</taxon>
        <taxon>Sphingobacteriales</taxon>
        <taxon>Sphingobacteriaceae</taxon>
        <taxon>Pedobacter</taxon>
    </lineage>
</organism>
<gene>
    <name evidence="2" type="ORF">FA046_03365</name>
</gene>
<evidence type="ECO:0000313" key="2">
    <source>
        <dbReference type="EMBL" id="TKC00728.1"/>
    </source>
</evidence>
<dbReference type="SUPFAM" id="SSF56935">
    <property type="entry name" value="Porins"/>
    <property type="match status" value="1"/>
</dbReference>
<evidence type="ECO:0000256" key="1">
    <source>
        <dbReference type="SAM" id="SignalP"/>
    </source>
</evidence>
<accession>A0A4U1CAK3</accession>
<dbReference type="Gene3D" id="2.40.160.60">
    <property type="entry name" value="Outer membrane protein transport protein (OMPP1/FadL/TodX)"/>
    <property type="match status" value="1"/>
</dbReference>
<keyword evidence="1" id="KW-0732">Signal</keyword>
<reference evidence="2 3" key="1">
    <citation type="submission" date="2019-04" db="EMBL/GenBank/DDBJ databases">
        <title>Pedobacter sp. AR-3-17 sp. nov., isolated from Arctic soil.</title>
        <authorList>
            <person name="Dahal R.H."/>
            <person name="Kim D.-U."/>
        </authorList>
    </citation>
    <scope>NUCLEOTIDE SEQUENCE [LARGE SCALE GENOMIC DNA]</scope>
    <source>
        <strain evidence="2 3">AR-3-17</strain>
    </source>
</reference>
<evidence type="ECO:0000313" key="3">
    <source>
        <dbReference type="Proteomes" id="UP000308181"/>
    </source>
</evidence>
<protein>
    <recommendedName>
        <fullName evidence="4">Long-chain fatty acid transport protein</fullName>
    </recommendedName>
</protein>
<name>A0A4U1CAK3_9SPHI</name>